<dbReference type="Gene3D" id="3.40.50.2300">
    <property type="match status" value="1"/>
</dbReference>
<comment type="caution">
    <text evidence="1">The sequence shown here is derived from an EMBL/GenBank/DDBJ whole genome shotgun (WGS) entry which is preliminary data.</text>
</comment>
<evidence type="ECO:0000313" key="1">
    <source>
        <dbReference type="EMBL" id="MPM37319.1"/>
    </source>
</evidence>
<organism evidence="1">
    <name type="scientific">bioreactor metagenome</name>
    <dbReference type="NCBI Taxonomy" id="1076179"/>
    <lineage>
        <taxon>unclassified sequences</taxon>
        <taxon>metagenomes</taxon>
        <taxon>ecological metagenomes</taxon>
    </lineage>
</organism>
<dbReference type="InterPro" id="IPR036196">
    <property type="entry name" value="Ptyr_pPase_sf"/>
</dbReference>
<dbReference type="SUPFAM" id="SSF52788">
    <property type="entry name" value="Phosphotyrosine protein phosphatases I"/>
    <property type="match status" value="1"/>
</dbReference>
<proteinExistence type="predicted"/>
<gene>
    <name evidence="1" type="ORF">SDC9_83929</name>
</gene>
<name>A0A644Z9H2_9ZZZZ</name>
<dbReference type="EMBL" id="VSSQ01007904">
    <property type="protein sequence ID" value="MPM37319.1"/>
    <property type="molecule type" value="Genomic_DNA"/>
</dbReference>
<sequence>MSEKSAHQISGADVAWADLILVMDREYKTRIAERFRGLALPRIESLDIPDDYGFMDEELVKRIEEGMNHYFQLMQQA</sequence>
<dbReference type="AlphaFoldDB" id="A0A644Z9H2"/>
<protein>
    <recommendedName>
        <fullName evidence="2">Phosphotyrosine protein phosphatase I domain-containing protein</fullName>
    </recommendedName>
</protein>
<evidence type="ECO:0008006" key="2">
    <source>
        <dbReference type="Google" id="ProtNLM"/>
    </source>
</evidence>
<reference evidence="1" key="1">
    <citation type="submission" date="2019-08" db="EMBL/GenBank/DDBJ databases">
        <authorList>
            <person name="Kucharzyk K."/>
            <person name="Murdoch R.W."/>
            <person name="Higgins S."/>
            <person name="Loffler F."/>
        </authorList>
    </citation>
    <scope>NUCLEOTIDE SEQUENCE</scope>
</reference>
<accession>A0A644Z9H2</accession>